<keyword evidence="1" id="KW-1133">Transmembrane helix</keyword>
<evidence type="ECO:0000313" key="2">
    <source>
        <dbReference type="EMBL" id="PHM67310.1"/>
    </source>
</evidence>
<reference evidence="2 3" key="1">
    <citation type="journal article" date="2017" name="Nat. Microbiol.">
        <title>Natural product diversity associated with the nematode symbionts Photorhabdus and Xenorhabdus.</title>
        <authorList>
            <person name="Tobias N.J."/>
            <person name="Wolff H."/>
            <person name="Djahanschiri B."/>
            <person name="Grundmann F."/>
            <person name="Kronenwerth M."/>
            <person name="Shi Y.M."/>
            <person name="Simonyi S."/>
            <person name="Grun P."/>
            <person name="Shapiro-Ilan D."/>
            <person name="Pidot S.J."/>
            <person name="Stinear T.P."/>
            <person name="Ebersberger I."/>
            <person name="Bode H.B."/>
        </authorList>
    </citation>
    <scope>NUCLEOTIDE SEQUENCE [LARGE SCALE GENOMIC DNA]</scope>
    <source>
        <strain evidence="2 3">DSM 17904</strain>
    </source>
</reference>
<dbReference type="RefSeq" id="WP_255398518.1">
    <property type="nucleotide sequence ID" value="NZ_CAWNRH010000115.1"/>
</dbReference>
<dbReference type="Proteomes" id="UP000222366">
    <property type="component" value="Unassembled WGS sequence"/>
</dbReference>
<dbReference type="EMBL" id="NJAJ01000004">
    <property type="protein sequence ID" value="PHM67310.1"/>
    <property type="molecule type" value="Genomic_DNA"/>
</dbReference>
<organism evidence="2 3">
    <name type="scientific">Xenorhabdus stockiae</name>
    <dbReference type="NCBI Taxonomy" id="351614"/>
    <lineage>
        <taxon>Bacteria</taxon>
        <taxon>Pseudomonadati</taxon>
        <taxon>Pseudomonadota</taxon>
        <taxon>Gammaproteobacteria</taxon>
        <taxon>Enterobacterales</taxon>
        <taxon>Morganellaceae</taxon>
        <taxon>Xenorhabdus</taxon>
    </lineage>
</organism>
<protein>
    <submittedName>
        <fullName evidence="2">Uncharacterized protein</fullName>
    </submittedName>
</protein>
<sequence length="42" mass="4981">MNKLFILIMLGLVIITCIILLNNMLDAHLDHWMEHVAHWLLK</sequence>
<keyword evidence="1" id="KW-0812">Transmembrane</keyword>
<feature type="transmembrane region" description="Helical" evidence="1">
    <location>
        <begin position="6"/>
        <end position="25"/>
    </location>
</feature>
<keyword evidence="3" id="KW-1185">Reference proteome</keyword>
<comment type="caution">
    <text evidence="2">The sequence shown here is derived from an EMBL/GenBank/DDBJ whole genome shotgun (WGS) entry which is preliminary data.</text>
</comment>
<evidence type="ECO:0000256" key="1">
    <source>
        <dbReference type="SAM" id="Phobius"/>
    </source>
</evidence>
<gene>
    <name evidence="2" type="ORF">Xsto_00595</name>
</gene>
<accession>A0A2D0KV31</accession>
<name>A0A2D0KV31_9GAMM</name>
<dbReference type="AlphaFoldDB" id="A0A2D0KV31"/>
<keyword evidence="1" id="KW-0472">Membrane</keyword>
<evidence type="ECO:0000313" key="3">
    <source>
        <dbReference type="Proteomes" id="UP000222366"/>
    </source>
</evidence>
<proteinExistence type="predicted"/>